<dbReference type="PANTHER" id="PTHR28259">
    <property type="entry name" value="FLUORIDE EXPORT PROTEIN 1-RELATED"/>
    <property type="match status" value="1"/>
</dbReference>
<evidence type="ECO:0000256" key="4">
    <source>
        <dbReference type="ARBA" id="ARBA00022989"/>
    </source>
</evidence>
<dbReference type="Pfam" id="PF02537">
    <property type="entry name" value="CRCB"/>
    <property type="match status" value="1"/>
</dbReference>
<comment type="function">
    <text evidence="9 10">Fluoride-specific ion channel. Important for reducing fluoride concentration in the cell, thus reducing its toxicity.</text>
</comment>
<evidence type="ECO:0000313" key="12">
    <source>
        <dbReference type="Proteomes" id="UP000502331"/>
    </source>
</evidence>
<dbReference type="AlphaFoldDB" id="A0A6H0SL14"/>
<comment type="subcellular location">
    <subcellularLocation>
        <location evidence="1 10">Cell membrane</location>
        <topology evidence="1 10">Multi-pass membrane protein</topology>
    </subcellularLocation>
</comment>
<proteinExistence type="inferred from homology"/>
<feature type="transmembrane region" description="Helical" evidence="10">
    <location>
        <begin position="98"/>
        <end position="122"/>
    </location>
</feature>
<evidence type="ECO:0000256" key="5">
    <source>
        <dbReference type="ARBA" id="ARBA00023136"/>
    </source>
</evidence>
<evidence type="ECO:0000256" key="8">
    <source>
        <dbReference type="ARBA" id="ARBA00035585"/>
    </source>
</evidence>
<evidence type="ECO:0000256" key="2">
    <source>
        <dbReference type="ARBA" id="ARBA00022475"/>
    </source>
</evidence>
<name>A0A6H0SL14_9MICC</name>
<comment type="similarity">
    <text evidence="7 10">Belongs to the fluoride channel Fluc/FEX (TC 1.A.43) family.</text>
</comment>
<dbReference type="NCBIfam" id="TIGR00494">
    <property type="entry name" value="crcB"/>
    <property type="match status" value="1"/>
</dbReference>
<dbReference type="Proteomes" id="UP000502331">
    <property type="component" value="Chromosome"/>
</dbReference>
<feature type="transmembrane region" description="Helical" evidence="10">
    <location>
        <begin position="40"/>
        <end position="59"/>
    </location>
</feature>
<evidence type="ECO:0000256" key="6">
    <source>
        <dbReference type="ARBA" id="ARBA00023303"/>
    </source>
</evidence>
<sequence length="125" mass="12879">MTLALFVVVALCGGLGAVLRYVLDSFISSRISGIVPWGTFTINISGSLLLGFLTGLLAITDIDSAWLLAMGTGLLGGYTTFSTASFDTLRLLRAGHTLASLVYALGTLAASVLAAYGGYLLASLL</sequence>
<keyword evidence="10" id="KW-0406">Ion transport</keyword>
<keyword evidence="2 10" id="KW-1003">Cell membrane</keyword>
<evidence type="ECO:0000256" key="9">
    <source>
        <dbReference type="ARBA" id="ARBA00049940"/>
    </source>
</evidence>
<keyword evidence="10" id="KW-0479">Metal-binding</keyword>
<feature type="binding site" evidence="10">
    <location>
        <position position="76"/>
    </location>
    <ligand>
        <name>Na(+)</name>
        <dbReference type="ChEBI" id="CHEBI:29101"/>
        <note>structural</note>
    </ligand>
</feature>
<keyword evidence="6 10" id="KW-0407">Ion channel</keyword>
<reference evidence="11 12" key="1">
    <citation type="submission" date="2018-09" db="EMBL/GenBank/DDBJ databases">
        <title>Glutamicibacter mishrai S5-52T (LMG 29155T = KCTC 39846T).</title>
        <authorList>
            <person name="Das S.K."/>
        </authorList>
    </citation>
    <scope>NUCLEOTIDE SEQUENCE [LARGE SCALE GENOMIC DNA]</scope>
    <source>
        <strain evidence="11 12">S5-52</strain>
    </source>
</reference>
<keyword evidence="3 10" id="KW-0812">Transmembrane</keyword>
<comment type="activity regulation">
    <text evidence="10">Na(+) is not transported, but it plays an essential structural role and its presence is essential for fluoride channel function.</text>
</comment>
<dbReference type="GO" id="GO:0046872">
    <property type="term" value="F:metal ion binding"/>
    <property type="evidence" value="ECO:0007669"/>
    <property type="project" value="UniProtKB-KW"/>
</dbReference>
<evidence type="ECO:0000313" key="11">
    <source>
        <dbReference type="EMBL" id="QIV88153.1"/>
    </source>
</evidence>
<accession>A0A6H0SL14</accession>
<keyword evidence="10" id="KW-0813">Transport</keyword>
<keyword evidence="4 10" id="KW-1133">Transmembrane helix</keyword>
<dbReference type="GO" id="GO:0005886">
    <property type="term" value="C:plasma membrane"/>
    <property type="evidence" value="ECO:0007669"/>
    <property type="project" value="UniProtKB-SubCell"/>
</dbReference>
<protein>
    <recommendedName>
        <fullName evidence="10">Fluoride-specific ion channel FluC</fullName>
    </recommendedName>
</protein>
<dbReference type="GO" id="GO:0062054">
    <property type="term" value="F:fluoride channel activity"/>
    <property type="evidence" value="ECO:0007669"/>
    <property type="project" value="UniProtKB-UniRule"/>
</dbReference>
<dbReference type="HAMAP" id="MF_00454">
    <property type="entry name" value="FluC"/>
    <property type="match status" value="1"/>
</dbReference>
<gene>
    <name evidence="10 11" type="primary">crcB</name>
    <name evidence="10" type="synonym">fluC</name>
    <name evidence="11" type="ORF">D3791_14180</name>
</gene>
<dbReference type="InterPro" id="IPR003691">
    <property type="entry name" value="FluC"/>
</dbReference>
<evidence type="ECO:0000256" key="10">
    <source>
        <dbReference type="HAMAP-Rule" id="MF_00454"/>
    </source>
</evidence>
<evidence type="ECO:0000256" key="3">
    <source>
        <dbReference type="ARBA" id="ARBA00022692"/>
    </source>
</evidence>
<keyword evidence="5 10" id="KW-0472">Membrane</keyword>
<feature type="transmembrane region" description="Helical" evidence="10">
    <location>
        <begin position="66"/>
        <end position="86"/>
    </location>
</feature>
<keyword evidence="10" id="KW-0915">Sodium</keyword>
<organism evidence="11 12">
    <name type="scientific">Glutamicibacter mishrai</name>
    <dbReference type="NCBI Taxonomy" id="1775880"/>
    <lineage>
        <taxon>Bacteria</taxon>
        <taxon>Bacillati</taxon>
        <taxon>Actinomycetota</taxon>
        <taxon>Actinomycetes</taxon>
        <taxon>Micrococcales</taxon>
        <taxon>Micrococcaceae</taxon>
        <taxon>Glutamicibacter</taxon>
    </lineage>
</organism>
<dbReference type="EMBL" id="CP032549">
    <property type="protein sequence ID" value="QIV88153.1"/>
    <property type="molecule type" value="Genomic_DNA"/>
</dbReference>
<dbReference type="PANTHER" id="PTHR28259:SF1">
    <property type="entry name" value="FLUORIDE EXPORT PROTEIN 1-RELATED"/>
    <property type="match status" value="1"/>
</dbReference>
<evidence type="ECO:0000256" key="1">
    <source>
        <dbReference type="ARBA" id="ARBA00004651"/>
    </source>
</evidence>
<keyword evidence="12" id="KW-1185">Reference proteome</keyword>
<comment type="catalytic activity">
    <reaction evidence="8">
        <text>fluoride(in) = fluoride(out)</text>
        <dbReference type="Rhea" id="RHEA:76159"/>
        <dbReference type="ChEBI" id="CHEBI:17051"/>
    </reaction>
    <physiologicalReaction direction="left-to-right" evidence="8">
        <dbReference type="Rhea" id="RHEA:76160"/>
    </physiologicalReaction>
</comment>
<evidence type="ECO:0000256" key="7">
    <source>
        <dbReference type="ARBA" id="ARBA00035120"/>
    </source>
</evidence>
<dbReference type="GO" id="GO:0140114">
    <property type="term" value="P:cellular detoxification of fluoride"/>
    <property type="evidence" value="ECO:0007669"/>
    <property type="project" value="UniProtKB-UniRule"/>
</dbReference>
<feature type="binding site" evidence="10">
    <location>
        <position position="79"/>
    </location>
    <ligand>
        <name>Na(+)</name>
        <dbReference type="ChEBI" id="CHEBI:29101"/>
        <note>structural</note>
    </ligand>
</feature>